<dbReference type="InterPro" id="IPR008656">
    <property type="entry name" value="Inositol_tetrakis-P_1-kinase"/>
</dbReference>
<protein>
    <submittedName>
        <fullName evidence="2">Inositol-tetrakisphosphate 1-kinase-like</fullName>
    </submittedName>
</protein>
<dbReference type="Proteomes" id="UP000314986">
    <property type="component" value="Unassembled WGS sequence"/>
</dbReference>
<dbReference type="GO" id="GO:0047325">
    <property type="term" value="F:inositol-3,4,5,6-tetrakisphosphate 1-kinase activity"/>
    <property type="evidence" value="ECO:0007669"/>
    <property type="project" value="InterPro"/>
</dbReference>
<dbReference type="GO" id="GO:0052725">
    <property type="term" value="F:inositol-1,3,4-trisphosphate 6-kinase activity"/>
    <property type="evidence" value="ECO:0007669"/>
    <property type="project" value="InterPro"/>
</dbReference>
<evidence type="ECO:0000313" key="2">
    <source>
        <dbReference type="Ensembl" id="ENSCMIP00000001305.1"/>
    </source>
</evidence>
<reference evidence="3" key="1">
    <citation type="journal article" date="2006" name="Science">
        <title>Ancient noncoding elements conserved in the human genome.</title>
        <authorList>
            <person name="Venkatesh B."/>
            <person name="Kirkness E.F."/>
            <person name="Loh Y.H."/>
            <person name="Halpern A.L."/>
            <person name="Lee A.P."/>
            <person name="Johnson J."/>
            <person name="Dandona N."/>
            <person name="Viswanathan L.D."/>
            <person name="Tay A."/>
            <person name="Venter J.C."/>
            <person name="Strausberg R.L."/>
            <person name="Brenner S."/>
        </authorList>
    </citation>
    <scope>NUCLEOTIDE SEQUENCE [LARGE SCALE GENOMIC DNA]</scope>
</reference>
<feature type="domain" description="Inositol-tetrakisphosphate 1-kinase N-terminal" evidence="1">
    <location>
        <begin position="1"/>
        <end position="57"/>
    </location>
</feature>
<dbReference type="GO" id="GO:0005524">
    <property type="term" value="F:ATP binding"/>
    <property type="evidence" value="ECO:0007669"/>
    <property type="project" value="InterPro"/>
</dbReference>
<evidence type="ECO:0000313" key="3">
    <source>
        <dbReference type="Proteomes" id="UP000314986"/>
    </source>
</evidence>
<dbReference type="PANTHER" id="PTHR14217:SF42">
    <property type="entry name" value="INOSITOL-TETRAKISPHOSPHATE 1-KINASE"/>
    <property type="match status" value="1"/>
</dbReference>
<dbReference type="Pfam" id="PF17927">
    <property type="entry name" value="Ins134_P3_kin_N"/>
    <property type="match status" value="1"/>
</dbReference>
<dbReference type="InParanoid" id="A0A4W3GF94"/>
<dbReference type="GO" id="GO:0000287">
    <property type="term" value="F:magnesium ion binding"/>
    <property type="evidence" value="ECO:0007669"/>
    <property type="project" value="InterPro"/>
</dbReference>
<dbReference type="Gene3D" id="3.40.50.11370">
    <property type="match status" value="1"/>
</dbReference>
<reference evidence="3" key="3">
    <citation type="journal article" date="2014" name="Nature">
        <title>Elephant shark genome provides unique insights into gnathostome evolution.</title>
        <authorList>
            <consortium name="International Elephant Shark Genome Sequencing Consortium"/>
            <person name="Venkatesh B."/>
            <person name="Lee A.P."/>
            <person name="Ravi V."/>
            <person name="Maurya A.K."/>
            <person name="Lian M.M."/>
            <person name="Swann J.B."/>
            <person name="Ohta Y."/>
            <person name="Flajnik M.F."/>
            <person name="Sutoh Y."/>
            <person name="Kasahara M."/>
            <person name="Hoon S."/>
            <person name="Gangu V."/>
            <person name="Roy S.W."/>
            <person name="Irimia M."/>
            <person name="Korzh V."/>
            <person name="Kondrychyn I."/>
            <person name="Lim Z.W."/>
            <person name="Tay B.H."/>
            <person name="Tohari S."/>
            <person name="Kong K.W."/>
            <person name="Ho S."/>
            <person name="Lorente-Galdos B."/>
            <person name="Quilez J."/>
            <person name="Marques-Bonet T."/>
            <person name="Raney B.J."/>
            <person name="Ingham P.W."/>
            <person name="Tay A."/>
            <person name="Hillier L.W."/>
            <person name="Minx P."/>
            <person name="Boehm T."/>
            <person name="Wilson R.K."/>
            <person name="Brenner S."/>
            <person name="Warren W.C."/>
        </authorList>
    </citation>
    <scope>NUCLEOTIDE SEQUENCE [LARGE SCALE GENOMIC DNA]</scope>
</reference>
<accession>A0A4W3GF94</accession>
<dbReference type="GeneTree" id="ENSGT00390000001278"/>
<dbReference type="PANTHER" id="PTHR14217">
    <property type="entry name" value="INOSITOL-TETRAKISPHOSPHATE 1-KINASE"/>
    <property type="match status" value="1"/>
</dbReference>
<proteinExistence type="predicted"/>
<reference evidence="3" key="2">
    <citation type="journal article" date="2007" name="PLoS Biol.">
        <title>Survey sequencing and comparative analysis of the elephant shark (Callorhinchus milii) genome.</title>
        <authorList>
            <person name="Venkatesh B."/>
            <person name="Kirkness E.F."/>
            <person name="Loh Y.H."/>
            <person name="Halpern A.L."/>
            <person name="Lee A.P."/>
            <person name="Johnson J."/>
            <person name="Dandona N."/>
            <person name="Viswanathan L.D."/>
            <person name="Tay A."/>
            <person name="Venter J.C."/>
            <person name="Strausberg R.L."/>
            <person name="Brenner S."/>
        </authorList>
    </citation>
    <scope>NUCLEOTIDE SEQUENCE [LARGE SCALE GENOMIC DNA]</scope>
</reference>
<reference evidence="2" key="5">
    <citation type="submission" date="2025-09" db="UniProtKB">
        <authorList>
            <consortium name="Ensembl"/>
        </authorList>
    </citation>
    <scope>IDENTIFICATION</scope>
</reference>
<evidence type="ECO:0000259" key="1">
    <source>
        <dbReference type="Pfam" id="PF17927"/>
    </source>
</evidence>
<dbReference type="GO" id="GO:0005737">
    <property type="term" value="C:cytoplasm"/>
    <property type="evidence" value="ECO:0007669"/>
    <property type="project" value="TreeGrafter"/>
</dbReference>
<dbReference type="Ensembl" id="ENSCMIT00000001368.1">
    <property type="protein sequence ID" value="ENSCMIP00000001305.1"/>
    <property type="gene ID" value="ENSCMIG00000000866.1"/>
</dbReference>
<dbReference type="STRING" id="7868.ENSCMIP00000001305"/>
<dbReference type="GO" id="GO:0032957">
    <property type="term" value="P:inositol trisphosphate metabolic process"/>
    <property type="evidence" value="ECO:0007669"/>
    <property type="project" value="InterPro"/>
</dbReference>
<dbReference type="GO" id="GO:0052726">
    <property type="term" value="F:inositol-1,3,4-trisphosphate 5-kinase activity"/>
    <property type="evidence" value="ECO:0007669"/>
    <property type="project" value="InterPro"/>
</dbReference>
<dbReference type="InterPro" id="IPR041429">
    <property type="entry name" value="ITPK1_N"/>
</dbReference>
<name>A0A4W3GF94_CALMI</name>
<reference evidence="2" key="4">
    <citation type="submission" date="2025-08" db="UniProtKB">
        <authorList>
            <consortium name="Ensembl"/>
        </authorList>
    </citation>
    <scope>IDENTIFICATION</scope>
</reference>
<keyword evidence="3" id="KW-1185">Reference proteome</keyword>
<dbReference type="AlphaFoldDB" id="A0A4W3GF94"/>
<organism evidence="2 3">
    <name type="scientific">Callorhinchus milii</name>
    <name type="common">Ghost shark</name>
    <dbReference type="NCBI Taxonomy" id="7868"/>
    <lineage>
        <taxon>Eukaryota</taxon>
        <taxon>Metazoa</taxon>
        <taxon>Chordata</taxon>
        <taxon>Craniata</taxon>
        <taxon>Vertebrata</taxon>
        <taxon>Chondrichthyes</taxon>
        <taxon>Holocephali</taxon>
        <taxon>Chimaeriformes</taxon>
        <taxon>Callorhinchidae</taxon>
        <taxon>Callorhinchus</taxon>
    </lineage>
</organism>
<sequence length="78" mass="8995">IDLTKPIEGNFDLIVHKLSDLVHEADVKDPQSRQLVQRFQDYLDSHPHTIILDPLPSVQRLSDRFESYRLIGELQASS</sequence>